<dbReference type="AlphaFoldDB" id="A0A4Z2J1L0"/>
<keyword evidence="1" id="KW-0472">Membrane</keyword>
<organism evidence="2 3">
    <name type="scientific">Liparis tanakae</name>
    <name type="common">Tanaka's snailfish</name>
    <dbReference type="NCBI Taxonomy" id="230148"/>
    <lineage>
        <taxon>Eukaryota</taxon>
        <taxon>Metazoa</taxon>
        <taxon>Chordata</taxon>
        <taxon>Craniata</taxon>
        <taxon>Vertebrata</taxon>
        <taxon>Euteleostomi</taxon>
        <taxon>Actinopterygii</taxon>
        <taxon>Neopterygii</taxon>
        <taxon>Teleostei</taxon>
        <taxon>Neoteleostei</taxon>
        <taxon>Acanthomorphata</taxon>
        <taxon>Eupercaria</taxon>
        <taxon>Perciformes</taxon>
        <taxon>Cottioidei</taxon>
        <taxon>Cottales</taxon>
        <taxon>Liparidae</taxon>
        <taxon>Liparis</taxon>
    </lineage>
</organism>
<accession>A0A4Z2J1L0</accession>
<reference evidence="2 3" key="1">
    <citation type="submission" date="2019-03" db="EMBL/GenBank/DDBJ databases">
        <title>First draft genome of Liparis tanakae, snailfish: a comprehensive survey of snailfish specific genes.</title>
        <authorList>
            <person name="Kim W."/>
            <person name="Song I."/>
            <person name="Jeong J.-H."/>
            <person name="Kim D."/>
            <person name="Kim S."/>
            <person name="Ryu S."/>
            <person name="Song J.Y."/>
            <person name="Lee S.K."/>
        </authorList>
    </citation>
    <scope>NUCLEOTIDE SEQUENCE [LARGE SCALE GENOMIC DNA]</scope>
    <source>
        <tissue evidence="2">Muscle</tissue>
    </source>
</reference>
<feature type="transmembrane region" description="Helical" evidence="1">
    <location>
        <begin position="21"/>
        <end position="46"/>
    </location>
</feature>
<keyword evidence="3" id="KW-1185">Reference proteome</keyword>
<keyword evidence="1" id="KW-0812">Transmembrane</keyword>
<proteinExistence type="predicted"/>
<keyword evidence="1" id="KW-1133">Transmembrane helix</keyword>
<comment type="caution">
    <text evidence="2">The sequence shown here is derived from an EMBL/GenBank/DDBJ whole genome shotgun (WGS) entry which is preliminary data.</text>
</comment>
<evidence type="ECO:0000256" key="1">
    <source>
        <dbReference type="SAM" id="Phobius"/>
    </source>
</evidence>
<dbReference type="Proteomes" id="UP000314294">
    <property type="component" value="Unassembled WGS sequence"/>
</dbReference>
<evidence type="ECO:0000313" key="2">
    <source>
        <dbReference type="EMBL" id="TNN84066.1"/>
    </source>
</evidence>
<gene>
    <name evidence="2" type="ORF">EYF80_005672</name>
</gene>
<name>A0A4Z2J1L0_9TELE</name>
<dbReference type="EMBL" id="SRLO01000029">
    <property type="protein sequence ID" value="TNN84066.1"/>
    <property type="molecule type" value="Genomic_DNA"/>
</dbReference>
<sequence>MNSNPIGKKLEKRHKKKSRGNLNNFIKLAAALLSSLMVKMWFLMIWPSSPMLLRASPMTKEDKTRPNVLVPST</sequence>
<protein>
    <submittedName>
        <fullName evidence="2">Uncharacterized protein</fullName>
    </submittedName>
</protein>
<evidence type="ECO:0000313" key="3">
    <source>
        <dbReference type="Proteomes" id="UP000314294"/>
    </source>
</evidence>